<proteinExistence type="predicted"/>
<keyword evidence="1" id="KW-0175">Coiled coil</keyword>
<feature type="region of interest" description="Disordered" evidence="2">
    <location>
        <begin position="272"/>
        <end position="292"/>
    </location>
</feature>
<name>A0A7J6TDP2_PEROL</name>
<gene>
    <name evidence="3" type="ORF">FOZ63_033976</name>
</gene>
<evidence type="ECO:0000256" key="1">
    <source>
        <dbReference type="SAM" id="Coils"/>
    </source>
</evidence>
<feature type="coiled-coil region" evidence="1">
    <location>
        <begin position="42"/>
        <end position="83"/>
    </location>
</feature>
<feature type="compositionally biased region" description="Basic and acidic residues" evidence="2">
    <location>
        <begin position="273"/>
        <end position="292"/>
    </location>
</feature>
<evidence type="ECO:0000256" key="2">
    <source>
        <dbReference type="SAM" id="MobiDB-lite"/>
    </source>
</evidence>
<keyword evidence="4" id="KW-1185">Reference proteome</keyword>
<dbReference type="AlphaFoldDB" id="A0A7J6TDP2"/>
<dbReference type="Proteomes" id="UP000553632">
    <property type="component" value="Unassembled WGS sequence"/>
</dbReference>
<sequence length="292" mass="33042">MKSPLPSTSERRPYGLPEALTELIDGNHPIRTISDEDLADYIQRKEKLLTNARQQLEASMRTVALQKRDVMSLEGALKQAKSEWACRFGEGLLQQGFRVAAEVVAEYMTSTDLCRLGQASSSCRRLGVDDSGRWKVVHFIEDEDCMKMRLDWQLLQSAHLKSVDGLHHLLTGSRGRLPKLKKLAVTMESCGAVISARREYLSLLGEITKRASSTLEELDVTVRRYVEVTPEDAEETVEESRLSVEGQDQPKIRLKKLRFINVSPEDMLSVIRESSRNKTGHVEAGNRSRDRF</sequence>
<comment type="caution">
    <text evidence="3">The sequence shown here is derived from an EMBL/GenBank/DDBJ whole genome shotgun (WGS) entry which is preliminary data.</text>
</comment>
<protein>
    <submittedName>
        <fullName evidence="3">Uncharacterized protein</fullName>
    </submittedName>
</protein>
<reference evidence="3 4" key="1">
    <citation type="submission" date="2020-04" db="EMBL/GenBank/DDBJ databases">
        <title>Perkinsus olseni comparative genomics.</title>
        <authorList>
            <person name="Bogema D.R."/>
        </authorList>
    </citation>
    <scope>NUCLEOTIDE SEQUENCE [LARGE SCALE GENOMIC DNA]</scope>
    <source>
        <strain evidence="3 4">ATCC PRA-207</strain>
    </source>
</reference>
<dbReference type="EMBL" id="JABANO010011592">
    <property type="protein sequence ID" value="KAF4743223.1"/>
    <property type="molecule type" value="Genomic_DNA"/>
</dbReference>
<evidence type="ECO:0000313" key="4">
    <source>
        <dbReference type="Proteomes" id="UP000553632"/>
    </source>
</evidence>
<organism evidence="3 4">
    <name type="scientific">Perkinsus olseni</name>
    <name type="common">Perkinsus atlanticus</name>
    <dbReference type="NCBI Taxonomy" id="32597"/>
    <lineage>
        <taxon>Eukaryota</taxon>
        <taxon>Sar</taxon>
        <taxon>Alveolata</taxon>
        <taxon>Perkinsozoa</taxon>
        <taxon>Perkinsea</taxon>
        <taxon>Perkinsida</taxon>
        <taxon>Perkinsidae</taxon>
        <taxon>Perkinsus</taxon>
    </lineage>
</organism>
<accession>A0A7J6TDP2</accession>
<evidence type="ECO:0000313" key="3">
    <source>
        <dbReference type="EMBL" id="KAF4743223.1"/>
    </source>
</evidence>